<dbReference type="EMBL" id="KL198029">
    <property type="protein sequence ID" value="KDQ16003.1"/>
    <property type="molecule type" value="Genomic_DNA"/>
</dbReference>
<accession>A0A067MJQ5</accession>
<gene>
    <name evidence="1" type="ORF">BOTBODRAFT_265597</name>
</gene>
<reference evidence="2" key="1">
    <citation type="journal article" date="2014" name="Proc. Natl. Acad. Sci. U.S.A.">
        <title>Extensive sampling of basidiomycete genomes demonstrates inadequacy of the white-rot/brown-rot paradigm for wood decay fungi.</title>
        <authorList>
            <person name="Riley R."/>
            <person name="Salamov A.A."/>
            <person name="Brown D.W."/>
            <person name="Nagy L.G."/>
            <person name="Floudas D."/>
            <person name="Held B.W."/>
            <person name="Levasseur A."/>
            <person name="Lombard V."/>
            <person name="Morin E."/>
            <person name="Otillar R."/>
            <person name="Lindquist E.A."/>
            <person name="Sun H."/>
            <person name="LaButti K.M."/>
            <person name="Schmutz J."/>
            <person name="Jabbour D."/>
            <person name="Luo H."/>
            <person name="Baker S.E."/>
            <person name="Pisabarro A.G."/>
            <person name="Walton J.D."/>
            <person name="Blanchette R.A."/>
            <person name="Henrissat B."/>
            <person name="Martin F."/>
            <person name="Cullen D."/>
            <person name="Hibbett D.S."/>
            <person name="Grigoriev I.V."/>
        </authorList>
    </citation>
    <scope>NUCLEOTIDE SEQUENCE [LARGE SCALE GENOMIC DNA]</scope>
    <source>
        <strain evidence="2">FD-172 SS1</strain>
    </source>
</reference>
<keyword evidence="2" id="KW-1185">Reference proteome</keyword>
<evidence type="ECO:0000313" key="2">
    <source>
        <dbReference type="Proteomes" id="UP000027195"/>
    </source>
</evidence>
<protein>
    <submittedName>
        <fullName evidence="1">Uncharacterized protein</fullName>
    </submittedName>
</protein>
<dbReference type="AlphaFoldDB" id="A0A067MJQ5"/>
<sequence length="60" mass="6756">MGNLAIPAPMHSGGYWGLRVIHDHRTVSTHDVFRLRNFEQSDVAAKNSGDFTHPFCCLML</sequence>
<dbReference type="HOGENOM" id="CLU_2941400_0_0_1"/>
<organism evidence="1 2">
    <name type="scientific">Botryobasidium botryosum (strain FD-172 SS1)</name>
    <dbReference type="NCBI Taxonomy" id="930990"/>
    <lineage>
        <taxon>Eukaryota</taxon>
        <taxon>Fungi</taxon>
        <taxon>Dikarya</taxon>
        <taxon>Basidiomycota</taxon>
        <taxon>Agaricomycotina</taxon>
        <taxon>Agaricomycetes</taxon>
        <taxon>Cantharellales</taxon>
        <taxon>Botryobasidiaceae</taxon>
        <taxon>Botryobasidium</taxon>
    </lineage>
</organism>
<dbReference type="InParanoid" id="A0A067MJQ5"/>
<dbReference type="Proteomes" id="UP000027195">
    <property type="component" value="Unassembled WGS sequence"/>
</dbReference>
<evidence type="ECO:0000313" key="1">
    <source>
        <dbReference type="EMBL" id="KDQ16003.1"/>
    </source>
</evidence>
<proteinExistence type="predicted"/>
<name>A0A067MJQ5_BOTB1</name>